<proteinExistence type="predicted"/>
<dbReference type="Proteomes" id="UP001338137">
    <property type="component" value="Unassembled WGS sequence"/>
</dbReference>
<protein>
    <recommendedName>
        <fullName evidence="3">Lipoprotein</fullName>
    </recommendedName>
</protein>
<gene>
    <name evidence="1" type="ORF">P4I72_33260</name>
</gene>
<evidence type="ECO:0008006" key="3">
    <source>
        <dbReference type="Google" id="ProtNLM"/>
    </source>
</evidence>
<reference evidence="1 2" key="1">
    <citation type="submission" date="2023-03" db="EMBL/GenBank/DDBJ databases">
        <title>Bacillus Genome Sequencing.</title>
        <authorList>
            <person name="Dunlap C."/>
        </authorList>
    </citation>
    <scope>NUCLEOTIDE SEQUENCE [LARGE SCALE GENOMIC DNA]</scope>
    <source>
        <strain evidence="1 2">BD-533</strain>
    </source>
</reference>
<evidence type="ECO:0000313" key="1">
    <source>
        <dbReference type="EMBL" id="MEC0231977.1"/>
    </source>
</evidence>
<dbReference type="EMBL" id="JARLKY010000109">
    <property type="protein sequence ID" value="MEC0231977.1"/>
    <property type="molecule type" value="Genomic_DNA"/>
</dbReference>
<dbReference type="RefSeq" id="WP_326076073.1">
    <property type="nucleotide sequence ID" value="NZ_JARLKY010000109.1"/>
</dbReference>
<sequence>MLHQVKFGLFLLGVALIIAGCAPNKSVVLENLVSKDKDRFSMQIFANQDYSFEVNKVHNSEPTLLKYIQQVTIHSEADKLQWLKVLGLEEERPVVLIFDTEKMVFHTNDPEELKEFSKSLISSY</sequence>
<name>A0ABU6GCU5_9BACL</name>
<accession>A0ABU6GCU5</accession>
<dbReference type="PROSITE" id="PS51257">
    <property type="entry name" value="PROKAR_LIPOPROTEIN"/>
    <property type="match status" value="1"/>
</dbReference>
<organism evidence="1 2">
    <name type="scientific">Paenibacillus alba</name>
    <dbReference type="NCBI Taxonomy" id="1197127"/>
    <lineage>
        <taxon>Bacteria</taxon>
        <taxon>Bacillati</taxon>
        <taxon>Bacillota</taxon>
        <taxon>Bacilli</taxon>
        <taxon>Bacillales</taxon>
        <taxon>Paenibacillaceae</taxon>
        <taxon>Paenibacillus</taxon>
    </lineage>
</organism>
<keyword evidence="2" id="KW-1185">Reference proteome</keyword>
<comment type="caution">
    <text evidence="1">The sequence shown here is derived from an EMBL/GenBank/DDBJ whole genome shotgun (WGS) entry which is preliminary data.</text>
</comment>
<evidence type="ECO:0000313" key="2">
    <source>
        <dbReference type="Proteomes" id="UP001338137"/>
    </source>
</evidence>